<gene>
    <name evidence="4" type="ORF">SAMN04488508_104263</name>
</gene>
<reference evidence="5" key="1">
    <citation type="submission" date="2016-11" db="EMBL/GenBank/DDBJ databases">
        <authorList>
            <person name="Varghese N."/>
            <person name="Submissions S."/>
        </authorList>
    </citation>
    <scope>NUCLEOTIDE SEQUENCE [LARGE SCALE GENOMIC DNA]</scope>
    <source>
        <strain evidence="5">DSM 22623</strain>
    </source>
</reference>
<protein>
    <submittedName>
        <fullName evidence="4">CubicO group peptidase, beta-lactamase class C family</fullName>
    </submittedName>
</protein>
<dbReference type="InterPro" id="IPR012338">
    <property type="entry name" value="Beta-lactam/transpept-like"/>
</dbReference>
<keyword evidence="5" id="KW-1185">Reference proteome</keyword>
<dbReference type="Pfam" id="PF00144">
    <property type="entry name" value="Beta-lactamase"/>
    <property type="match status" value="1"/>
</dbReference>
<dbReference type="PANTHER" id="PTHR46825">
    <property type="entry name" value="D-ALANYL-D-ALANINE-CARBOXYPEPTIDASE/ENDOPEPTIDASE AMPH"/>
    <property type="match status" value="1"/>
</dbReference>
<dbReference type="Gene3D" id="3.40.710.10">
    <property type="entry name" value="DD-peptidase/beta-lactamase superfamily"/>
    <property type="match status" value="1"/>
</dbReference>
<sequence length="498" mass="55816">MLKLKDVITELKVITTLLLFPLVCNAQQTNNIDFTDTTSFPDGKLGQVVEELIDVFNANNADRIGQFVSKHDSKEILKKFSLEDFQGYLLDNVRKTGGVNFHSTRTYTPSLSDKTVIIVKGNNFDFWYAFSLSFTNKTDYVLDRLWFSSVDAPSDILEPTISETELIEKTSALLGRLSKNDFFSGAVLVAKKDKVLFEKAYGEASKRFHAANTLNTKFNLGSMNKMFTAIAIMQLVEKNKIALDDVVSNYIDQDWLPKEITDKITVHHLLSHTSGLGSYFNKTYRNSSRELFRSLDDFKPLVKDNTLVFPPGEKYKYSNTGMLLLGVIIEKSTGQDYFEYIRENIYKPAKMINSDAFEMDQPVENLAIGYIPSSKNPLGWENNIYKHVIKGGPAGGGFSTVKDLHLFALALKNEKLVSKSSLELLWTDHAKAGYGYGFTLKSGNTGKVVGHGGGFPGLNSQLDIFLDNGYIVTVMSNYDRGAGPVAKKIYDWIENLQN</sequence>
<organism evidence="4 5">
    <name type="scientific">Aquimarina spongiae</name>
    <dbReference type="NCBI Taxonomy" id="570521"/>
    <lineage>
        <taxon>Bacteria</taxon>
        <taxon>Pseudomonadati</taxon>
        <taxon>Bacteroidota</taxon>
        <taxon>Flavobacteriia</taxon>
        <taxon>Flavobacteriales</taxon>
        <taxon>Flavobacteriaceae</taxon>
        <taxon>Aquimarina</taxon>
    </lineage>
</organism>
<evidence type="ECO:0000256" key="1">
    <source>
        <dbReference type="ARBA" id="ARBA00004370"/>
    </source>
</evidence>
<dbReference type="OrthoDB" id="9793489at2"/>
<feature type="domain" description="Beta-lactamase-related" evidence="3">
    <location>
        <begin position="180"/>
        <end position="487"/>
    </location>
</feature>
<evidence type="ECO:0000259" key="3">
    <source>
        <dbReference type="Pfam" id="PF00144"/>
    </source>
</evidence>
<evidence type="ECO:0000313" key="4">
    <source>
        <dbReference type="EMBL" id="SHI96526.1"/>
    </source>
</evidence>
<proteinExistence type="predicted"/>
<dbReference type="STRING" id="570521.SAMN04488508_104263"/>
<dbReference type="InterPro" id="IPR001466">
    <property type="entry name" value="Beta-lactam-related"/>
</dbReference>
<name>A0A1M6FFV4_9FLAO</name>
<dbReference type="InterPro" id="IPR050491">
    <property type="entry name" value="AmpC-like"/>
</dbReference>
<evidence type="ECO:0000313" key="5">
    <source>
        <dbReference type="Proteomes" id="UP000184432"/>
    </source>
</evidence>
<dbReference type="RefSeq" id="WP_073316078.1">
    <property type="nucleotide sequence ID" value="NZ_FQYP01000004.1"/>
</dbReference>
<evidence type="ECO:0000256" key="2">
    <source>
        <dbReference type="ARBA" id="ARBA00023136"/>
    </source>
</evidence>
<dbReference type="GO" id="GO:0016020">
    <property type="term" value="C:membrane"/>
    <property type="evidence" value="ECO:0007669"/>
    <property type="project" value="UniProtKB-SubCell"/>
</dbReference>
<dbReference type="AlphaFoldDB" id="A0A1M6FFV4"/>
<dbReference type="SUPFAM" id="SSF56601">
    <property type="entry name" value="beta-lactamase/transpeptidase-like"/>
    <property type="match status" value="1"/>
</dbReference>
<accession>A0A1M6FFV4</accession>
<keyword evidence="2" id="KW-0472">Membrane</keyword>
<dbReference type="PANTHER" id="PTHR46825:SF11">
    <property type="entry name" value="PENICILLIN-BINDING PROTEIN 4"/>
    <property type="match status" value="1"/>
</dbReference>
<dbReference type="Proteomes" id="UP000184432">
    <property type="component" value="Unassembled WGS sequence"/>
</dbReference>
<dbReference type="EMBL" id="FQYP01000004">
    <property type="protein sequence ID" value="SHI96526.1"/>
    <property type="molecule type" value="Genomic_DNA"/>
</dbReference>
<comment type="subcellular location">
    <subcellularLocation>
        <location evidence="1">Membrane</location>
    </subcellularLocation>
</comment>